<dbReference type="AlphaFoldDB" id="A0A168RRF9"/>
<reference evidence="2 4" key="1">
    <citation type="submission" date="2018-04" db="EMBL/GenBank/DDBJ databases">
        <title>Large scale genomics of bovine and human commensal E. coli to reveal the emerging process of EHEC.</title>
        <authorList>
            <person name="Arimizu Y."/>
            <person name="Ogura Y."/>
        </authorList>
    </citation>
    <scope>NUCLEOTIDE SEQUENCE [LARGE SCALE GENOMIC DNA]</scope>
    <source>
        <strain evidence="2 4">KK-P061</strain>
    </source>
</reference>
<evidence type="ECO:0000313" key="5">
    <source>
        <dbReference type="Proteomes" id="UP000514754"/>
    </source>
</evidence>
<dbReference type="RefSeq" id="WP_000186387.1">
    <property type="nucleotide sequence ID" value="NZ_BFKI01000128.1"/>
</dbReference>
<geneLocation type="plasmid" evidence="5">
    <name>prhb10-c12_4</name>
</geneLocation>
<keyword evidence="3" id="KW-0614">Plasmid</keyword>
<name>A0A168RRF9_ECOLX</name>
<organism evidence="2 4">
    <name type="scientific">Escherichia coli</name>
    <dbReference type="NCBI Taxonomy" id="562"/>
    <lineage>
        <taxon>Bacteria</taxon>
        <taxon>Pseudomonadati</taxon>
        <taxon>Pseudomonadota</taxon>
        <taxon>Gammaproteobacteria</taxon>
        <taxon>Enterobacterales</taxon>
        <taxon>Enterobacteriaceae</taxon>
        <taxon>Escherichia</taxon>
    </lineage>
</organism>
<proteinExistence type="predicted"/>
<dbReference type="EMBL" id="AATJYL010000114">
    <property type="protein sequence ID" value="EFM1448743.1"/>
    <property type="molecule type" value="Genomic_DNA"/>
</dbReference>
<dbReference type="Proteomes" id="UP000514754">
    <property type="component" value="Plasmid pRHB10-C12_4"/>
</dbReference>
<reference evidence="1 6" key="2">
    <citation type="submission" date="2020-04" db="EMBL/GenBank/DDBJ databases">
        <authorList>
            <consortium name="GenomeTrakr network: Whole genome sequencing for foodborne pathogen traceback"/>
        </authorList>
    </citation>
    <scope>NUCLEOTIDE SEQUENCE [LARGE SCALE GENOMIC DNA]</scope>
    <source>
        <strain evidence="1 6">PSU-2464</strain>
    </source>
</reference>
<evidence type="ECO:0000313" key="6">
    <source>
        <dbReference type="Proteomes" id="UP000519182"/>
    </source>
</evidence>
<reference evidence="3 5" key="3">
    <citation type="submission" date="2020-06" db="EMBL/GenBank/DDBJ databases">
        <title>REHAB project genomes.</title>
        <authorList>
            <person name="Shaw L.P."/>
        </authorList>
    </citation>
    <scope>NUCLEOTIDE SEQUENCE [LARGE SCALE GENOMIC DNA]</scope>
    <source>
        <strain evidence="3 5">RHB10-C12</strain>
        <plasmid evidence="3">pRHB10-C12_4</plasmid>
        <plasmid evidence="5">prhb10-c12_4</plasmid>
    </source>
</reference>
<dbReference type="EMBL" id="BFXY01000061">
    <property type="protein sequence ID" value="GDH40596.1"/>
    <property type="molecule type" value="Genomic_DNA"/>
</dbReference>
<evidence type="ECO:0000313" key="4">
    <source>
        <dbReference type="Proteomes" id="UP000303027"/>
    </source>
</evidence>
<gene>
    <name evidence="2" type="primary">yfeB_1</name>
    <name evidence="2" type="ORF">BvCmsKKP061_02057</name>
    <name evidence="1" type="ORF">HEP34_005231</name>
    <name evidence="3" type="ORF">HVW43_27355</name>
</gene>
<sequence length="73" mass="8768">MTNYSGFEDMREQVAELANTMCDLRTTMNEMEQRYSDADTLPERLVRQTLFRASYLFMKAYNEILELDYCFKD</sequence>
<evidence type="ECO:0000313" key="1">
    <source>
        <dbReference type="EMBL" id="EFM1448743.1"/>
    </source>
</evidence>
<dbReference type="EMBL" id="CP057909">
    <property type="protein sequence ID" value="QMO44011.1"/>
    <property type="molecule type" value="Genomic_DNA"/>
</dbReference>
<evidence type="ECO:0000313" key="3">
    <source>
        <dbReference type="EMBL" id="QMO44011.1"/>
    </source>
</evidence>
<accession>A0A168RRF9</accession>
<dbReference type="Proteomes" id="UP000519182">
    <property type="component" value="Unassembled WGS sequence"/>
</dbReference>
<protein>
    <submittedName>
        <fullName evidence="2">Uncharacterized protein</fullName>
    </submittedName>
</protein>
<evidence type="ECO:0000313" key="2">
    <source>
        <dbReference type="EMBL" id="GDH40596.1"/>
    </source>
</evidence>
<geneLocation type="plasmid" evidence="3">
    <name>pRHB10-C12_4</name>
</geneLocation>
<dbReference type="Proteomes" id="UP000303027">
    <property type="component" value="Unassembled WGS sequence"/>
</dbReference>